<sequence>MAKRVVHVLIEMTVPYEEYSSKTKNDRAAVQICSRVREIARDELSFIPLRVDKEDGQYVDECSSKTKIVVKRSKPF</sequence>
<comment type="caution">
    <text evidence="1">The sequence shown here is derived from an EMBL/GenBank/DDBJ whole genome shotgun (WGS) entry which is preliminary data.</text>
</comment>
<proteinExistence type="predicted"/>
<protein>
    <submittedName>
        <fullName evidence="1">Uncharacterized protein</fullName>
    </submittedName>
</protein>
<organism evidence="1">
    <name type="scientific">marine sediment metagenome</name>
    <dbReference type="NCBI Taxonomy" id="412755"/>
    <lineage>
        <taxon>unclassified sequences</taxon>
        <taxon>metagenomes</taxon>
        <taxon>ecological metagenomes</taxon>
    </lineage>
</organism>
<evidence type="ECO:0000313" key="1">
    <source>
        <dbReference type="EMBL" id="KKN24835.1"/>
    </source>
</evidence>
<reference evidence="1" key="1">
    <citation type="journal article" date="2015" name="Nature">
        <title>Complex archaea that bridge the gap between prokaryotes and eukaryotes.</title>
        <authorList>
            <person name="Spang A."/>
            <person name="Saw J.H."/>
            <person name="Jorgensen S.L."/>
            <person name="Zaremba-Niedzwiedzka K."/>
            <person name="Martijn J."/>
            <person name="Lind A.E."/>
            <person name="van Eijk R."/>
            <person name="Schleper C."/>
            <person name="Guy L."/>
            <person name="Ettema T.J."/>
        </authorList>
    </citation>
    <scope>NUCLEOTIDE SEQUENCE</scope>
</reference>
<dbReference type="EMBL" id="LAZR01002851">
    <property type="protein sequence ID" value="KKN24835.1"/>
    <property type="molecule type" value="Genomic_DNA"/>
</dbReference>
<gene>
    <name evidence="1" type="ORF">LCGC14_0890750</name>
</gene>
<dbReference type="AlphaFoldDB" id="A0A0F9NZD2"/>
<accession>A0A0F9NZD2</accession>
<name>A0A0F9NZD2_9ZZZZ</name>